<evidence type="ECO:0000256" key="8">
    <source>
        <dbReference type="ARBA" id="ARBA00023014"/>
    </source>
</evidence>
<keyword evidence="6" id="KW-0663">Pyridoxal phosphate</keyword>
<evidence type="ECO:0000259" key="11">
    <source>
        <dbReference type="Pfam" id="PF00266"/>
    </source>
</evidence>
<organism evidence="12 13">
    <name type="scientific">Engelhardtia mirabilis</name>
    <dbReference type="NCBI Taxonomy" id="2528011"/>
    <lineage>
        <taxon>Bacteria</taxon>
        <taxon>Pseudomonadati</taxon>
        <taxon>Planctomycetota</taxon>
        <taxon>Planctomycetia</taxon>
        <taxon>Planctomycetia incertae sedis</taxon>
        <taxon>Engelhardtia</taxon>
    </lineage>
</organism>
<evidence type="ECO:0000256" key="3">
    <source>
        <dbReference type="ARBA" id="ARBA00012239"/>
    </source>
</evidence>
<evidence type="ECO:0000256" key="5">
    <source>
        <dbReference type="ARBA" id="ARBA00022723"/>
    </source>
</evidence>
<dbReference type="GO" id="GO:0046872">
    <property type="term" value="F:metal ion binding"/>
    <property type="evidence" value="ECO:0007669"/>
    <property type="project" value="UniProtKB-KW"/>
</dbReference>
<dbReference type="SUPFAM" id="SSF53383">
    <property type="entry name" value="PLP-dependent transferases"/>
    <property type="match status" value="1"/>
</dbReference>
<evidence type="ECO:0000313" key="13">
    <source>
        <dbReference type="Proteomes" id="UP000316921"/>
    </source>
</evidence>
<evidence type="ECO:0000313" key="12">
    <source>
        <dbReference type="EMBL" id="QDU69102.1"/>
    </source>
</evidence>
<accession>A0A518BQ56</accession>
<evidence type="ECO:0000256" key="10">
    <source>
        <dbReference type="RuleBase" id="RU004504"/>
    </source>
</evidence>
<dbReference type="Pfam" id="PF00266">
    <property type="entry name" value="Aminotran_5"/>
    <property type="match status" value="1"/>
</dbReference>
<dbReference type="EMBL" id="CP036287">
    <property type="protein sequence ID" value="QDU69102.1"/>
    <property type="molecule type" value="Genomic_DNA"/>
</dbReference>
<feature type="domain" description="Aminotransferase class V" evidence="11">
    <location>
        <begin position="6"/>
        <end position="372"/>
    </location>
</feature>
<name>A0A518BQ56_9BACT</name>
<comment type="cofactor">
    <cofactor evidence="1 10">
        <name>pyridoxal 5'-phosphate</name>
        <dbReference type="ChEBI" id="CHEBI:597326"/>
    </cofactor>
</comment>
<dbReference type="KEGG" id="pbap:Pla133_42180"/>
<proteinExistence type="inferred from homology"/>
<evidence type="ECO:0000256" key="7">
    <source>
        <dbReference type="ARBA" id="ARBA00023004"/>
    </source>
</evidence>
<evidence type="ECO:0000256" key="2">
    <source>
        <dbReference type="ARBA" id="ARBA00006490"/>
    </source>
</evidence>
<keyword evidence="13" id="KW-1185">Reference proteome</keyword>
<comment type="similarity">
    <text evidence="2">Belongs to the class-V pyridoxal-phosphate-dependent aminotransferase family. NifS/IscS subfamily.</text>
</comment>
<dbReference type="InterPro" id="IPR015421">
    <property type="entry name" value="PyrdxlP-dep_Trfase_major"/>
</dbReference>
<gene>
    <name evidence="12" type="primary">nifS</name>
    <name evidence="12" type="ORF">Pla133_42180</name>
</gene>
<keyword evidence="7" id="KW-0408">Iron</keyword>
<evidence type="ECO:0000256" key="9">
    <source>
        <dbReference type="ARBA" id="ARBA00050776"/>
    </source>
</evidence>
<keyword evidence="4 12" id="KW-0808">Transferase</keyword>
<dbReference type="Proteomes" id="UP000316921">
    <property type="component" value="Chromosome"/>
</dbReference>
<evidence type="ECO:0000256" key="6">
    <source>
        <dbReference type="ARBA" id="ARBA00022898"/>
    </source>
</evidence>
<dbReference type="Gene3D" id="3.40.640.10">
    <property type="entry name" value="Type I PLP-dependent aspartate aminotransferase-like (Major domain)"/>
    <property type="match status" value="1"/>
</dbReference>
<dbReference type="Gene3D" id="3.90.1150.10">
    <property type="entry name" value="Aspartate Aminotransferase, domain 1"/>
    <property type="match status" value="1"/>
</dbReference>
<dbReference type="AlphaFoldDB" id="A0A518BQ56"/>
<dbReference type="InterPro" id="IPR020578">
    <property type="entry name" value="Aminotrans_V_PyrdxlP_BS"/>
</dbReference>
<protein>
    <recommendedName>
        <fullName evidence="3">cysteine desulfurase</fullName>
        <ecNumber evidence="3">2.8.1.7</ecNumber>
    </recommendedName>
</protein>
<dbReference type="PANTHER" id="PTHR11601:SF34">
    <property type="entry name" value="CYSTEINE DESULFURASE"/>
    <property type="match status" value="1"/>
</dbReference>
<sequence length="392" mass="40650">MSSEPVYLDNNATTRVHDEVLEALLPWLKGGYGNPSSAHCMGQPAARAIAKARSQVARLVGARSPREIVFTSGGTESINSAIRSGLRFRPERRRLVTSTVEHSATANPARRLVDKGFDVVFATVDHAGRLDTEAVLAAIDETCAMVTLLWGNNETGAVVPLEDLARIGERAREVGAAFHLDAVQVAGKQPICVQSLPVDMVSISAHKFHGPKGVGAIWVRGGVDYAAHVEGGTQEEGRRGGTLNTPGIVGLGAAAALAADYAADGAAQAATRARRDRLEQGLVAAIPEATVNGAGGPRVANTSNISFPGVRGDALLLLLSELGLCVSTGSACSTGKKAPSHVLLGMGVPADLAGGSIRLSLSRFTTDADIDAALERIPAAVVQLREMAPSTP</sequence>
<dbReference type="EC" id="2.8.1.7" evidence="3"/>
<dbReference type="GO" id="GO:0031071">
    <property type="term" value="F:cysteine desulfurase activity"/>
    <property type="evidence" value="ECO:0007669"/>
    <property type="project" value="UniProtKB-EC"/>
</dbReference>
<keyword evidence="8" id="KW-0411">Iron-sulfur</keyword>
<dbReference type="InterPro" id="IPR000192">
    <property type="entry name" value="Aminotrans_V_dom"/>
</dbReference>
<dbReference type="RefSeq" id="WP_145068700.1">
    <property type="nucleotide sequence ID" value="NZ_CP036287.1"/>
</dbReference>
<dbReference type="PANTHER" id="PTHR11601">
    <property type="entry name" value="CYSTEINE DESULFURYLASE FAMILY MEMBER"/>
    <property type="match status" value="1"/>
</dbReference>
<evidence type="ECO:0000256" key="1">
    <source>
        <dbReference type="ARBA" id="ARBA00001933"/>
    </source>
</evidence>
<keyword evidence="5" id="KW-0479">Metal-binding</keyword>
<dbReference type="InterPro" id="IPR016454">
    <property type="entry name" value="Cysteine_dSase"/>
</dbReference>
<dbReference type="PIRSF" id="PIRSF005572">
    <property type="entry name" value="NifS"/>
    <property type="match status" value="1"/>
</dbReference>
<dbReference type="PROSITE" id="PS00595">
    <property type="entry name" value="AA_TRANSFER_CLASS_5"/>
    <property type="match status" value="1"/>
</dbReference>
<dbReference type="InterPro" id="IPR015422">
    <property type="entry name" value="PyrdxlP-dep_Trfase_small"/>
</dbReference>
<dbReference type="InterPro" id="IPR015424">
    <property type="entry name" value="PyrdxlP-dep_Trfase"/>
</dbReference>
<reference evidence="12 13" key="1">
    <citation type="submission" date="2019-02" db="EMBL/GenBank/DDBJ databases">
        <title>Deep-cultivation of Planctomycetes and their phenomic and genomic characterization uncovers novel biology.</title>
        <authorList>
            <person name="Wiegand S."/>
            <person name="Jogler M."/>
            <person name="Boedeker C."/>
            <person name="Pinto D."/>
            <person name="Vollmers J."/>
            <person name="Rivas-Marin E."/>
            <person name="Kohn T."/>
            <person name="Peeters S.H."/>
            <person name="Heuer A."/>
            <person name="Rast P."/>
            <person name="Oberbeckmann S."/>
            <person name="Bunk B."/>
            <person name="Jeske O."/>
            <person name="Meyerdierks A."/>
            <person name="Storesund J.E."/>
            <person name="Kallscheuer N."/>
            <person name="Luecker S."/>
            <person name="Lage O.M."/>
            <person name="Pohl T."/>
            <person name="Merkel B.J."/>
            <person name="Hornburger P."/>
            <person name="Mueller R.-W."/>
            <person name="Bruemmer F."/>
            <person name="Labrenz M."/>
            <person name="Spormann A.M."/>
            <person name="Op den Camp H."/>
            <person name="Overmann J."/>
            <person name="Amann R."/>
            <person name="Jetten M.S.M."/>
            <person name="Mascher T."/>
            <person name="Medema M.H."/>
            <person name="Devos D.P."/>
            <person name="Kaster A.-K."/>
            <person name="Ovreas L."/>
            <person name="Rohde M."/>
            <person name="Galperin M.Y."/>
            <person name="Jogler C."/>
        </authorList>
    </citation>
    <scope>NUCLEOTIDE SEQUENCE [LARGE SCALE GENOMIC DNA]</scope>
    <source>
        <strain evidence="12 13">Pla133</strain>
    </source>
</reference>
<dbReference type="Gene3D" id="1.10.260.50">
    <property type="match status" value="1"/>
</dbReference>
<comment type="catalytic activity">
    <reaction evidence="9">
        <text>(sulfur carrier)-H + L-cysteine = (sulfur carrier)-SH + L-alanine</text>
        <dbReference type="Rhea" id="RHEA:43892"/>
        <dbReference type="Rhea" id="RHEA-COMP:14737"/>
        <dbReference type="Rhea" id="RHEA-COMP:14739"/>
        <dbReference type="ChEBI" id="CHEBI:29917"/>
        <dbReference type="ChEBI" id="CHEBI:35235"/>
        <dbReference type="ChEBI" id="CHEBI:57972"/>
        <dbReference type="ChEBI" id="CHEBI:64428"/>
        <dbReference type="EC" id="2.8.1.7"/>
    </reaction>
</comment>
<dbReference type="GO" id="GO:0051536">
    <property type="term" value="F:iron-sulfur cluster binding"/>
    <property type="evidence" value="ECO:0007669"/>
    <property type="project" value="UniProtKB-KW"/>
</dbReference>
<evidence type="ECO:0000256" key="4">
    <source>
        <dbReference type="ARBA" id="ARBA00022679"/>
    </source>
</evidence>